<evidence type="ECO:0000313" key="6">
    <source>
        <dbReference type="Proteomes" id="UP001079657"/>
    </source>
</evidence>
<evidence type="ECO:0000313" key="5">
    <source>
        <dbReference type="EMBL" id="MCY6370816.1"/>
    </source>
</evidence>
<evidence type="ECO:0000256" key="3">
    <source>
        <dbReference type="ARBA" id="ARBA00022840"/>
    </source>
</evidence>
<dbReference type="PANTHER" id="PTHR23407:SF1">
    <property type="entry name" value="5-FORMYLTETRAHYDROFOLATE CYCLO-LIGASE"/>
    <property type="match status" value="1"/>
</dbReference>
<keyword evidence="6" id="KW-1185">Reference proteome</keyword>
<organism evidence="5 6">
    <name type="scientific">Clostridium ganghwense</name>
    <dbReference type="NCBI Taxonomy" id="312089"/>
    <lineage>
        <taxon>Bacteria</taxon>
        <taxon>Bacillati</taxon>
        <taxon>Bacillota</taxon>
        <taxon>Clostridia</taxon>
        <taxon>Eubacteriales</taxon>
        <taxon>Clostridiaceae</taxon>
        <taxon>Clostridium</taxon>
    </lineage>
</organism>
<keyword evidence="4" id="KW-0479">Metal-binding</keyword>
<dbReference type="InterPro" id="IPR024185">
    <property type="entry name" value="FTHF_cligase-like_sf"/>
</dbReference>
<dbReference type="InterPro" id="IPR037171">
    <property type="entry name" value="NagB/RpiA_transferase-like"/>
</dbReference>
<dbReference type="Pfam" id="PF01812">
    <property type="entry name" value="5-FTHF_cyc-lig"/>
    <property type="match status" value="1"/>
</dbReference>
<dbReference type="RefSeq" id="WP_268049662.1">
    <property type="nucleotide sequence ID" value="NZ_JAPQES010000003.1"/>
</dbReference>
<comment type="similarity">
    <text evidence="1 4">Belongs to the 5-formyltetrahydrofolate cyclo-ligase family.</text>
</comment>
<dbReference type="SUPFAM" id="SSF100950">
    <property type="entry name" value="NagB/RpiA/CoA transferase-like"/>
    <property type="match status" value="1"/>
</dbReference>
<proteinExistence type="inferred from homology"/>
<dbReference type="Gene3D" id="3.40.50.10420">
    <property type="entry name" value="NagB/RpiA/CoA transferase-like"/>
    <property type="match status" value="1"/>
</dbReference>
<keyword evidence="3 4" id="KW-0067">ATP-binding</keyword>
<reference evidence="5" key="1">
    <citation type="submission" date="2022-12" db="EMBL/GenBank/DDBJ databases">
        <authorList>
            <person name="Wang J."/>
        </authorList>
    </citation>
    <scope>NUCLEOTIDE SEQUENCE</scope>
    <source>
        <strain evidence="5">HY-42-06</strain>
    </source>
</reference>
<dbReference type="EMBL" id="JAPQES010000003">
    <property type="protein sequence ID" value="MCY6370816.1"/>
    <property type="molecule type" value="Genomic_DNA"/>
</dbReference>
<evidence type="ECO:0000256" key="1">
    <source>
        <dbReference type="ARBA" id="ARBA00010638"/>
    </source>
</evidence>
<dbReference type="InterPro" id="IPR002698">
    <property type="entry name" value="FTHF_cligase"/>
</dbReference>
<dbReference type="EC" id="6.3.3.2" evidence="4"/>
<comment type="caution">
    <text evidence="5">The sequence shown here is derived from an EMBL/GenBank/DDBJ whole genome shotgun (WGS) entry which is preliminary data.</text>
</comment>
<comment type="cofactor">
    <cofactor evidence="4">
        <name>Mg(2+)</name>
        <dbReference type="ChEBI" id="CHEBI:18420"/>
    </cofactor>
</comment>
<evidence type="ECO:0000256" key="4">
    <source>
        <dbReference type="RuleBase" id="RU361279"/>
    </source>
</evidence>
<evidence type="ECO:0000256" key="2">
    <source>
        <dbReference type="ARBA" id="ARBA00022741"/>
    </source>
</evidence>
<accession>A0ABT4CRV7</accession>
<dbReference type="GO" id="GO:0030272">
    <property type="term" value="F:5-formyltetrahydrofolate cyclo-ligase activity"/>
    <property type="evidence" value="ECO:0007669"/>
    <property type="project" value="UniProtKB-EC"/>
</dbReference>
<dbReference type="Proteomes" id="UP001079657">
    <property type="component" value="Unassembled WGS sequence"/>
</dbReference>
<gene>
    <name evidence="5" type="ORF">OXH55_09255</name>
</gene>
<name>A0ABT4CRV7_9CLOT</name>
<comment type="catalytic activity">
    <reaction evidence="4">
        <text>(6S)-5-formyl-5,6,7,8-tetrahydrofolate + ATP = (6R)-5,10-methenyltetrahydrofolate + ADP + phosphate</text>
        <dbReference type="Rhea" id="RHEA:10488"/>
        <dbReference type="ChEBI" id="CHEBI:30616"/>
        <dbReference type="ChEBI" id="CHEBI:43474"/>
        <dbReference type="ChEBI" id="CHEBI:57455"/>
        <dbReference type="ChEBI" id="CHEBI:57457"/>
        <dbReference type="ChEBI" id="CHEBI:456216"/>
        <dbReference type="EC" id="6.3.3.2"/>
    </reaction>
</comment>
<protein>
    <recommendedName>
        <fullName evidence="4">5-formyltetrahydrofolate cyclo-ligase</fullName>
        <ecNumber evidence="4">6.3.3.2</ecNumber>
    </recommendedName>
</protein>
<keyword evidence="2 4" id="KW-0547">Nucleotide-binding</keyword>
<sequence>MESKEEIREHIKRKRALMRNGEKEILDISIFSKLINSKEYNEAKYIFVYVSFSGEVDTHKIIDYALKDNKYICVPKVISKEKGMKAVQIKNLMELKKGAYGILEPESFKHEIDEKNIDLVLVPGVAFDNFGGRVGYGGGFYDRFLKNLNQYTVKLALAYDFQVMDKVPKDELDVLVDRIINN</sequence>
<keyword evidence="4" id="KW-0460">Magnesium</keyword>
<dbReference type="NCBIfam" id="TIGR02727">
    <property type="entry name" value="MTHFS_bact"/>
    <property type="match status" value="1"/>
</dbReference>
<dbReference type="PANTHER" id="PTHR23407">
    <property type="entry name" value="ATPASE INHIBITOR/5-FORMYLTETRAHYDROFOLATE CYCLO-LIGASE"/>
    <property type="match status" value="1"/>
</dbReference>
<keyword evidence="5" id="KW-0436">Ligase</keyword>
<dbReference type="PIRSF" id="PIRSF006806">
    <property type="entry name" value="FTHF_cligase"/>
    <property type="match status" value="1"/>
</dbReference>